<accession>A0A6S6TWK0</accession>
<dbReference type="AlphaFoldDB" id="A0A6S6TWK0"/>
<dbReference type="InterPro" id="IPR036779">
    <property type="entry name" value="LysM_dom_sf"/>
</dbReference>
<proteinExistence type="predicted"/>
<name>A0A6S6TWK0_9BACT</name>
<evidence type="ECO:0000259" key="2">
    <source>
        <dbReference type="PROSITE" id="PS51782"/>
    </source>
</evidence>
<dbReference type="PANTHER" id="PTHR34700:SF4">
    <property type="entry name" value="PHAGE-LIKE ELEMENT PBSX PROTEIN XKDP"/>
    <property type="match status" value="1"/>
</dbReference>
<dbReference type="Pfam" id="PF01476">
    <property type="entry name" value="LysM"/>
    <property type="match status" value="1"/>
</dbReference>
<feature type="transmembrane region" description="Helical" evidence="1">
    <location>
        <begin position="33"/>
        <end position="54"/>
    </location>
</feature>
<reference evidence="3" key="1">
    <citation type="submission" date="2020-01" db="EMBL/GenBank/DDBJ databases">
        <authorList>
            <person name="Meier V. D."/>
            <person name="Meier V D."/>
        </authorList>
    </citation>
    <scope>NUCLEOTIDE SEQUENCE</scope>
    <source>
        <strain evidence="3">HLG_WM_MAG_04</strain>
    </source>
</reference>
<protein>
    <submittedName>
        <fullName evidence="3">Ferric siderophore transport system, periplasmic binding protein TonB</fullName>
    </submittedName>
</protein>
<sequence length="270" mass="31139">MYYNSNSNDYYNSYKKELAELEAYRKEESIHKIIKLILSVLALILLGIATFYLYKYYNPMLKKEQVSTQNQALPAIIIREDELPQSIQLRESDMQTTKNIQRNATDTTKQSKLISNMSEQDIARIVKVIMTQINNQNELPLEAQLKAIAHKNFETKSLEQTNHYNKVVLTKNAMTEVQNASLLELSEKLNSIICEPSTKNSNYTQSIQKEVAFRQNEMRIIIVKRGDTLSKIAQKAYGSPDDYPKIFVANPEIIKNPNQIFIGQRLRIPS</sequence>
<evidence type="ECO:0000256" key="1">
    <source>
        <dbReference type="SAM" id="Phobius"/>
    </source>
</evidence>
<dbReference type="InterPro" id="IPR052196">
    <property type="entry name" value="Bact_Kbp"/>
</dbReference>
<dbReference type="EMBL" id="CACVAX010000057">
    <property type="protein sequence ID" value="CAA6820633.1"/>
    <property type="molecule type" value="Genomic_DNA"/>
</dbReference>
<dbReference type="PANTHER" id="PTHR34700">
    <property type="entry name" value="POTASSIUM BINDING PROTEIN KBP"/>
    <property type="match status" value="1"/>
</dbReference>
<keyword evidence="1" id="KW-0472">Membrane</keyword>
<dbReference type="SMART" id="SM00257">
    <property type="entry name" value="LysM"/>
    <property type="match status" value="1"/>
</dbReference>
<evidence type="ECO:0000313" key="3">
    <source>
        <dbReference type="EMBL" id="CAA6820633.1"/>
    </source>
</evidence>
<keyword evidence="1" id="KW-1133">Transmembrane helix</keyword>
<organism evidence="3">
    <name type="scientific">uncultured Sulfurovum sp</name>
    <dbReference type="NCBI Taxonomy" id="269237"/>
    <lineage>
        <taxon>Bacteria</taxon>
        <taxon>Pseudomonadati</taxon>
        <taxon>Campylobacterota</taxon>
        <taxon>Epsilonproteobacteria</taxon>
        <taxon>Campylobacterales</taxon>
        <taxon>Sulfurovaceae</taxon>
        <taxon>Sulfurovum</taxon>
        <taxon>environmental samples</taxon>
    </lineage>
</organism>
<dbReference type="InterPro" id="IPR018392">
    <property type="entry name" value="LysM"/>
</dbReference>
<keyword evidence="1" id="KW-0812">Transmembrane</keyword>
<dbReference type="Gene3D" id="3.10.350.10">
    <property type="entry name" value="LysM domain"/>
    <property type="match status" value="1"/>
</dbReference>
<dbReference type="SUPFAM" id="SSF54106">
    <property type="entry name" value="LysM domain"/>
    <property type="match status" value="1"/>
</dbReference>
<dbReference type="PROSITE" id="PS51782">
    <property type="entry name" value="LYSM"/>
    <property type="match status" value="1"/>
</dbReference>
<dbReference type="CDD" id="cd00118">
    <property type="entry name" value="LysM"/>
    <property type="match status" value="1"/>
</dbReference>
<feature type="domain" description="LysM" evidence="2">
    <location>
        <begin position="219"/>
        <end position="268"/>
    </location>
</feature>
<gene>
    <name evidence="3" type="ORF">HELGO_WM9115</name>
</gene>